<dbReference type="EMBL" id="JACCFM010000001">
    <property type="protein sequence ID" value="NYJ20065.1"/>
    <property type="molecule type" value="Genomic_DNA"/>
</dbReference>
<dbReference type="AlphaFoldDB" id="A0A7Z0EF37"/>
<keyword evidence="2" id="KW-1185">Reference proteome</keyword>
<gene>
    <name evidence="1" type="ORF">HNR05_001856</name>
</gene>
<dbReference type="PANTHER" id="PTHR30283">
    <property type="entry name" value="PEROXIDE STRESS RESPONSE PROTEIN YAAA"/>
    <property type="match status" value="1"/>
</dbReference>
<sequence length="229" mass="24886">MSALGDLSGDTDASIAALKLGPTQLAEIERNRELETSPTMAAVDRYTGVLYDALDAPSLSEAARSFAGDHLQIHSALFGPVGALDLIPAYRFSHDSKLPGLPLKKHWSSAIAGVLTETNGLVLDLRSEAYVHLGPAPRREDSVFLRVVTEAENGQKRALNHFNKKSKGEFTRALLQAERDFSNVAELLDWARTAGFRLHHGAPGEVELVVEQLTIAQLAERSASRRPLV</sequence>
<evidence type="ECO:0000313" key="2">
    <source>
        <dbReference type="Proteomes" id="UP000537260"/>
    </source>
</evidence>
<dbReference type="PANTHER" id="PTHR30283:SF4">
    <property type="entry name" value="PEROXIDE STRESS RESISTANCE PROTEIN YAAA"/>
    <property type="match status" value="1"/>
</dbReference>
<organism evidence="1 2">
    <name type="scientific">Glaciibacter psychrotolerans</name>
    <dbReference type="NCBI Taxonomy" id="670054"/>
    <lineage>
        <taxon>Bacteria</taxon>
        <taxon>Bacillati</taxon>
        <taxon>Actinomycetota</taxon>
        <taxon>Actinomycetes</taxon>
        <taxon>Micrococcales</taxon>
        <taxon>Microbacteriaceae</taxon>
        <taxon>Glaciibacter</taxon>
    </lineage>
</organism>
<dbReference type="GO" id="GO:0005829">
    <property type="term" value="C:cytosol"/>
    <property type="evidence" value="ECO:0007669"/>
    <property type="project" value="TreeGrafter"/>
</dbReference>
<comment type="caution">
    <text evidence="1">The sequence shown here is derived from an EMBL/GenBank/DDBJ whole genome shotgun (WGS) entry which is preliminary data.</text>
</comment>
<dbReference type="InterPro" id="IPR005583">
    <property type="entry name" value="YaaA"/>
</dbReference>
<proteinExistence type="predicted"/>
<evidence type="ECO:0000313" key="1">
    <source>
        <dbReference type="EMBL" id="NYJ20065.1"/>
    </source>
</evidence>
<evidence type="ECO:0008006" key="3">
    <source>
        <dbReference type="Google" id="ProtNLM"/>
    </source>
</evidence>
<reference evidence="1 2" key="1">
    <citation type="submission" date="2020-07" db="EMBL/GenBank/DDBJ databases">
        <title>Sequencing the genomes of 1000 actinobacteria strains.</title>
        <authorList>
            <person name="Klenk H.-P."/>
        </authorList>
    </citation>
    <scope>NUCLEOTIDE SEQUENCE [LARGE SCALE GENOMIC DNA]</scope>
    <source>
        <strain evidence="1 2">LI1</strain>
    </source>
</reference>
<name>A0A7Z0EF37_9MICO</name>
<dbReference type="Pfam" id="PF03883">
    <property type="entry name" value="H2O2_YaaD"/>
    <property type="match status" value="1"/>
</dbReference>
<accession>A0A7Z0EF37</accession>
<dbReference type="Proteomes" id="UP000537260">
    <property type="component" value="Unassembled WGS sequence"/>
</dbReference>
<protein>
    <recommendedName>
        <fullName evidence="3">Peroxide stress protein YaaA</fullName>
    </recommendedName>
</protein>
<dbReference type="GO" id="GO:0033194">
    <property type="term" value="P:response to hydroperoxide"/>
    <property type="evidence" value="ECO:0007669"/>
    <property type="project" value="TreeGrafter"/>
</dbReference>